<dbReference type="Pfam" id="PF01019">
    <property type="entry name" value="G_glu_transpept"/>
    <property type="match status" value="1"/>
</dbReference>
<dbReference type="Gene3D" id="3.60.20.40">
    <property type="match status" value="1"/>
</dbReference>
<comment type="similarity">
    <text evidence="1">Belongs to the gamma-glutamyltransferase family.</text>
</comment>
<accession>A0ABM7PD66</accession>
<dbReference type="SUPFAM" id="SSF56235">
    <property type="entry name" value="N-terminal nucleophile aminohydrolases (Ntn hydrolases)"/>
    <property type="match status" value="1"/>
</dbReference>
<dbReference type="InterPro" id="IPR043137">
    <property type="entry name" value="GGT_ssub_C"/>
</dbReference>
<gene>
    <name evidence="5" type="ORF">DSLASN_11000</name>
</gene>
<dbReference type="Proteomes" id="UP001320148">
    <property type="component" value="Chromosome"/>
</dbReference>
<evidence type="ECO:0000313" key="6">
    <source>
        <dbReference type="Proteomes" id="UP001320148"/>
    </source>
</evidence>
<protein>
    <submittedName>
        <fullName evidence="5">Gamma-glutamyltranspeptidase</fullName>
    </submittedName>
</protein>
<dbReference type="InterPro" id="IPR029055">
    <property type="entry name" value="Ntn_hydrolases_N"/>
</dbReference>
<name>A0ABM7PD66_9BACT</name>
<evidence type="ECO:0000256" key="2">
    <source>
        <dbReference type="ARBA" id="ARBA00022679"/>
    </source>
</evidence>
<dbReference type="InterPro" id="IPR043138">
    <property type="entry name" value="GGT_lsub"/>
</dbReference>
<dbReference type="EMBL" id="AP024488">
    <property type="protein sequence ID" value="BCS95468.1"/>
    <property type="molecule type" value="Genomic_DNA"/>
</dbReference>
<dbReference type="InterPro" id="IPR051792">
    <property type="entry name" value="GGT_bact"/>
</dbReference>
<dbReference type="PANTHER" id="PTHR43199">
    <property type="entry name" value="GLUTATHIONE HYDROLASE"/>
    <property type="match status" value="1"/>
</dbReference>
<keyword evidence="4" id="KW-0865">Zymogen</keyword>
<organism evidence="5 6">
    <name type="scientific">Desulfoluna limicola</name>
    <dbReference type="NCBI Taxonomy" id="2810562"/>
    <lineage>
        <taxon>Bacteria</taxon>
        <taxon>Pseudomonadati</taxon>
        <taxon>Thermodesulfobacteriota</taxon>
        <taxon>Desulfobacteria</taxon>
        <taxon>Desulfobacterales</taxon>
        <taxon>Desulfolunaceae</taxon>
        <taxon>Desulfoluna</taxon>
    </lineage>
</organism>
<proteinExistence type="inferred from homology"/>
<keyword evidence="6" id="KW-1185">Reference proteome</keyword>
<keyword evidence="2" id="KW-0808">Transferase</keyword>
<evidence type="ECO:0000256" key="4">
    <source>
        <dbReference type="ARBA" id="ARBA00023145"/>
    </source>
</evidence>
<evidence type="ECO:0000256" key="3">
    <source>
        <dbReference type="ARBA" id="ARBA00022801"/>
    </source>
</evidence>
<dbReference type="PANTHER" id="PTHR43199:SF1">
    <property type="entry name" value="GLUTATHIONE HYDROLASE PROENZYME"/>
    <property type="match status" value="1"/>
</dbReference>
<evidence type="ECO:0000256" key="1">
    <source>
        <dbReference type="ARBA" id="ARBA00009381"/>
    </source>
</evidence>
<sequence length="489" mass="52413">MLSMGGNAFDAAVAASLSLGVVEPAASGLGGNAMAMVYTAADRRVFALENPCVAPLTATPEEVAKHPRKAGYKAVAVPTLLRTLDHMLSKYGSLSRETVCTPAIRLAEEGHVITPVAGKVLGDYLKSLRSWNGGAFMLTGQGLPPEVGTVFRQPVLARTLQRLAEKGFSDFYTGETGRMIALDMEQHDGFISASDLAQAPQPKEKAPLYGQFGGMTVCCLPPPGGGTTLVEILNIYECLAGKGVDPDAPEGALLLAAIINRARSDRKTYIPTHVMEKLASYPDLTSLQYAETAGEQIREALQPGDTTHFNVMDRFGNVVAMTQSIERCYGAKVATGALGFLYNGYMKAFKIQNKKHLHYLRPGAVARSNACPAILMKNGFPHIAIGSTGSERMISGIAQTLIRLSRGMTPFEAVSSPRLHCTPDREVYYEPERFSPEVIQHLERHGFKAIAYDSPWSFKSGGLQMAVCSNGLFTGVADPRRSGAAGGPD</sequence>
<keyword evidence="3" id="KW-0378">Hydrolase</keyword>
<dbReference type="PRINTS" id="PR01210">
    <property type="entry name" value="GGTRANSPTASE"/>
</dbReference>
<evidence type="ECO:0000313" key="5">
    <source>
        <dbReference type="EMBL" id="BCS95468.1"/>
    </source>
</evidence>
<dbReference type="Gene3D" id="1.10.246.130">
    <property type="match status" value="1"/>
</dbReference>
<reference evidence="5 6" key="1">
    <citation type="submission" date="2021-02" db="EMBL/GenBank/DDBJ databases">
        <title>Complete genome of Desulfoluna sp. strain ASN36.</title>
        <authorList>
            <person name="Takahashi A."/>
            <person name="Kojima H."/>
            <person name="Fukui M."/>
        </authorList>
    </citation>
    <scope>NUCLEOTIDE SEQUENCE [LARGE SCALE GENOMIC DNA]</scope>
    <source>
        <strain evidence="5 6">ASN36</strain>
    </source>
</reference>